<dbReference type="SUPFAM" id="SSF46785">
    <property type="entry name" value="Winged helix' DNA-binding domain"/>
    <property type="match status" value="1"/>
</dbReference>
<dbReference type="InterPro" id="IPR011663">
    <property type="entry name" value="UTRA"/>
</dbReference>
<evidence type="ECO:0000313" key="5">
    <source>
        <dbReference type="EMBL" id="QLO54923.1"/>
    </source>
</evidence>
<evidence type="ECO:0000256" key="2">
    <source>
        <dbReference type="ARBA" id="ARBA00023125"/>
    </source>
</evidence>
<evidence type="ECO:0000313" key="10">
    <source>
        <dbReference type="Proteomes" id="UP000510937"/>
    </source>
</evidence>
<dbReference type="InterPro" id="IPR050679">
    <property type="entry name" value="Bact_HTH_transcr_reg"/>
</dbReference>
<evidence type="ECO:0000256" key="3">
    <source>
        <dbReference type="ARBA" id="ARBA00023163"/>
    </source>
</evidence>
<dbReference type="SMART" id="SM00345">
    <property type="entry name" value="HTH_GNTR"/>
    <property type="match status" value="1"/>
</dbReference>
<dbReference type="PANTHER" id="PTHR44846:SF1">
    <property type="entry name" value="MANNOSYL-D-GLYCERATE TRANSPORT_METABOLISM SYSTEM REPRESSOR MNGR-RELATED"/>
    <property type="match status" value="1"/>
</dbReference>
<proteinExistence type="predicted"/>
<dbReference type="EMBL" id="CP055315">
    <property type="protein sequence ID" value="QLO54923.1"/>
    <property type="molecule type" value="Genomic_DNA"/>
</dbReference>
<reference evidence="10" key="4">
    <citation type="submission" date="2020-06" db="EMBL/GenBank/DDBJ databases">
        <title>REHAB project genomes.</title>
        <authorList>
            <person name="Shaw L.P."/>
        </authorList>
    </citation>
    <scope>NUCLEOTIDE SEQUENCE [LARGE SCALE GENOMIC DNA]</scope>
    <source>
        <strain evidence="10">RHBSTW-00555</strain>
    </source>
</reference>
<sequence>MSQPLLEYIKGRLNAEAPAPLYIQLKQAIEAAMTERLLTHGSILPSERKMSQTLELSRVTVVKALDALLEAGLVIKRHGKGTEVNLPVSYNLASGGFSAQLQNSGTVSNRWLVREKLAADDFLARELEIAVGDRVAKIKRVRLVDALPVSIETMFIPERFLPRPDLLEGSLYAHWAENAIFPDLQDYSLTVHVPSGEELNLLDLPQGVPLMKITLKSRNAQGEVLEYGTAFCLSNYFNFDFRVKLQSLPGGKPDVVRRKEA</sequence>
<dbReference type="EMBL" id="UGMX01000002">
    <property type="protein sequence ID" value="STW10159.1"/>
    <property type="molecule type" value="Genomic_DNA"/>
</dbReference>
<dbReference type="GeneID" id="97397911"/>
<keyword evidence="3" id="KW-0804">Transcription</keyword>
<protein>
    <submittedName>
        <fullName evidence="5 6">Transcriptional regulator</fullName>
    </submittedName>
</protein>
<reference evidence="8" key="2">
    <citation type="submission" date="2017-08" db="EMBL/GenBank/DDBJ databases">
        <authorList>
            <person name="Brisse S."/>
        </authorList>
    </citation>
    <scope>NUCLEOTIDE SEQUENCE [LARGE SCALE GENOMIC DNA]</scope>
    <source>
        <strain evidence="8">06D021</strain>
    </source>
</reference>
<keyword evidence="2" id="KW-0238">DNA-binding</keyword>
<evidence type="ECO:0000313" key="8">
    <source>
        <dbReference type="Proteomes" id="UP000220639"/>
    </source>
</evidence>
<dbReference type="PROSITE" id="PS50949">
    <property type="entry name" value="HTH_GNTR"/>
    <property type="match status" value="1"/>
</dbReference>
<dbReference type="RefSeq" id="WP_004133295.1">
    <property type="nucleotide sequence ID" value="NZ_CABGKM010000022.1"/>
</dbReference>
<evidence type="ECO:0000313" key="9">
    <source>
        <dbReference type="Proteomes" id="UP000254571"/>
    </source>
</evidence>
<dbReference type="SUPFAM" id="SSF64288">
    <property type="entry name" value="Chorismate lyase-like"/>
    <property type="match status" value="1"/>
</dbReference>
<dbReference type="AlphaFoldDB" id="A0A285AVX1"/>
<evidence type="ECO:0000313" key="7">
    <source>
        <dbReference type="EMBL" id="STW10159.1"/>
    </source>
</evidence>
<dbReference type="Pfam" id="PF00392">
    <property type="entry name" value="GntR"/>
    <property type="match status" value="1"/>
</dbReference>
<gene>
    <name evidence="7" type="primary">yegW</name>
    <name evidence="5" type="ORF">HV234_27030</name>
    <name evidence="6" type="ORF">KOSB73_150020</name>
    <name evidence="7" type="ORF">NCTC9149_06691</name>
</gene>
<dbReference type="Proteomes" id="UP000510937">
    <property type="component" value="Chromosome"/>
</dbReference>
<dbReference type="Proteomes" id="UP000220639">
    <property type="component" value="Unassembled WGS sequence"/>
</dbReference>
<dbReference type="Pfam" id="PF07702">
    <property type="entry name" value="UTRA"/>
    <property type="match status" value="1"/>
</dbReference>
<dbReference type="GO" id="GO:0045892">
    <property type="term" value="P:negative regulation of DNA-templated transcription"/>
    <property type="evidence" value="ECO:0007669"/>
    <property type="project" value="TreeGrafter"/>
</dbReference>
<evidence type="ECO:0000313" key="6">
    <source>
        <dbReference type="EMBL" id="SNU32797.1"/>
    </source>
</evidence>
<dbReference type="InterPro" id="IPR000524">
    <property type="entry name" value="Tscrpt_reg_HTH_GntR"/>
</dbReference>
<dbReference type="Gene3D" id="1.10.10.10">
    <property type="entry name" value="Winged helix-like DNA-binding domain superfamily/Winged helix DNA-binding domain"/>
    <property type="match status" value="1"/>
</dbReference>
<organism evidence="6 8">
    <name type="scientific">Klebsiella grimontii</name>
    <dbReference type="NCBI Taxonomy" id="2058152"/>
    <lineage>
        <taxon>Bacteria</taxon>
        <taxon>Pseudomonadati</taxon>
        <taxon>Pseudomonadota</taxon>
        <taxon>Gammaproteobacteria</taxon>
        <taxon>Enterobacterales</taxon>
        <taxon>Enterobacteriaceae</taxon>
        <taxon>Klebsiella/Raoultella group</taxon>
        <taxon>Klebsiella</taxon>
    </lineage>
</organism>
<dbReference type="Gene3D" id="3.40.1410.10">
    <property type="entry name" value="Chorismate lyase-like"/>
    <property type="match status" value="1"/>
</dbReference>
<dbReference type="GO" id="GO:0003677">
    <property type="term" value="F:DNA binding"/>
    <property type="evidence" value="ECO:0007669"/>
    <property type="project" value="UniProtKB-KW"/>
</dbReference>
<dbReference type="GO" id="GO:0003700">
    <property type="term" value="F:DNA-binding transcription factor activity"/>
    <property type="evidence" value="ECO:0007669"/>
    <property type="project" value="InterPro"/>
</dbReference>
<evidence type="ECO:0000256" key="1">
    <source>
        <dbReference type="ARBA" id="ARBA00023015"/>
    </source>
</evidence>
<dbReference type="InterPro" id="IPR036388">
    <property type="entry name" value="WH-like_DNA-bd_sf"/>
</dbReference>
<reference evidence="5" key="5">
    <citation type="journal article" date="2021" name="Microb. Genom.">
        <title>A genomic epidemiological study shows that prevalence of antimicrobial resistance in Enterobacterales is associated with the livestock host, as well as antimicrobial usage.</title>
        <authorList>
            <person name="AbuOun M."/>
            <person name="Jones H."/>
            <person name="Stubberfield E."/>
            <person name="Gilson D."/>
            <person name="Shaw L.P."/>
            <person name="Hubbard A.T.M."/>
            <person name="Chau K.K."/>
            <person name="Sebra R."/>
            <person name="Peto T.E.A."/>
            <person name="Crook D.W."/>
            <person name="Read D.S."/>
            <person name="Gweon H.S."/>
            <person name="Walker A.S."/>
            <person name="Stoesser N."/>
            <person name="Smith R.P."/>
            <person name="Anjum M.F."/>
            <person name="On Behalf Of The Rehab Consortium."/>
        </authorList>
    </citation>
    <scope>NUCLEOTIDE SEQUENCE</scope>
    <source>
        <strain evidence="5">RHBSTW-00555</strain>
    </source>
</reference>
<keyword evidence="1" id="KW-0805">Transcription regulation</keyword>
<reference evidence="6" key="1">
    <citation type="submission" date="2017-08" db="EMBL/GenBank/DDBJ databases">
        <authorList>
            <person name="de Groot N.N."/>
        </authorList>
    </citation>
    <scope>NUCLEOTIDE SEQUENCE [LARGE SCALE GENOMIC DNA]</scope>
    <source>
        <strain evidence="6">06D021</strain>
    </source>
</reference>
<dbReference type="EMBL" id="FZTC01000007">
    <property type="protein sequence ID" value="SNU32797.1"/>
    <property type="molecule type" value="Genomic_DNA"/>
</dbReference>
<dbReference type="Proteomes" id="UP000254571">
    <property type="component" value="Unassembled WGS sequence"/>
</dbReference>
<dbReference type="SMART" id="SM00866">
    <property type="entry name" value="UTRA"/>
    <property type="match status" value="1"/>
</dbReference>
<reference evidence="7 9" key="3">
    <citation type="submission" date="2018-06" db="EMBL/GenBank/DDBJ databases">
        <authorList>
            <consortium name="Pathogen Informatics"/>
            <person name="Doyle S."/>
        </authorList>
    </citation>
    <scope>NUCLEOTIDE SEQUENCE [LARGE SCALE GENOMIC DNA]</scope>
    <source>
        <strain evidence="7 9">NCTC9149</strain>
    </source>
</reference>
<dbReference type="PRINTS" id="PR00035">
    <property type="entry name" value="HTHGNTR"/>
</dbReference>
<feature type="domain" description="HTH gntR-type" evidence="4">
    <location>
        <begin position="19"/>
        <end position="87"/>
    </location>
</feature>
<dbReference type="PANTHER" id="PTHR44846">
    <property type="entry name" value="MANNOSYL-D-GLYCERATE TRANSPORT/METABOLISM SYSTEM REPRESSOR MNGR-RELATED"/>
    <property type="match status" value="1"/>
</dbReference>
<name>A0A285AVX1_9ENTR</name>
<dbReference type="CDD" id="cd07377">
    <property type="entry name" value="WHTH_GntR"/>
    <property type="match status" value="1"/>
</dbReference>
<evidence type="ECO:0000259" key="4">
    <source>
        <dbReference type="PROSITE" id="PS50949"/>
    </source>
</evidence>
<accession>A0A285AVX1</accession>
<dbReference type="InterPro" id="IPR028978">
    <property type="entry name" value="Chorismate_lyase_/UTRA_dom_sf"/>
</dbReference>
<dbReference type="InterPro" id="IPR036390">
    <property type="entry name" value="WH_DNA-bd_sf"/>
</dbReference>